<dbReference type="GO" id="GO:0031415">
    <property type="term" value="C:NatA complex"/>
    <property type="evidence" value="ECO:0007669"/>
    <property type="project" value="TreeGrafter"/>
</dbReference>
<keyword evidence="2 3" id="KW-0802">TPR repeat</keyword>
<organism evidence="4 5">
    <name type="scientific">Dimargaris verticillata</name>
    <dbReference type="NCBI Taxonomy" id="2761393"/>
    <lineage>
        <taxon>Eukaryota</taxon>
        <taxon>Fungi</taxon>
        <taxon>Fungi incertae sedis</taxon>
        <taxon>Zoopagomycota</taxon>
        <taxon>Kickxellomycotina</taxon>
        <taxon>Dimargaritomycetes</taxon>
        <taxon>Dimargaritales</taxon>
        <taxon>Dimargaritaceae</taxon>
        <taxon>Dimargaris</taxon>
    </lineage>
</organism>
<feature type="repeat" description="TPR" evidence="3">
    <location>
        <begin position="90"/>
        <end position="123"/>
    </location>
</feature>
<keyword evidence="1" id="KW-0677">Repeat</keyword>
<evidence type="ECO:0000256" key="2">
    <source>
        <dbReference type="ARBA" id="ARBA00022803"/>
    </source>
</evidence>
<name>A0A9W8B146_9FUNG</name>
<dbReference type="OrthoDB" id="5593797at2759"/>
<dbReference type="Proteomes" id="UP001151582">
    <property type="component" value="Unassembled WGS sequence"/>
</dbReference>
<dbReference type="InterPro" id="IPR019734">
    <property type="entry name" value="TPR_rpt"/>
</dbReference>
<dbReference type="InterPro" id="IPR011990">
    <property type="entry name" value="TPR-like_helical_dom_sf"/>
</dbReference>
<protein>
    <submittedName>
        <fullName evidence="4">Uncharacterized protein</fullName>
    </submittedName>
</protein>
<comment type="caution">
    <text evidence="4">The sequence shown here is derived from an EMBL/GenBank/DDBJ whole genome shotgun (WGS) entry which is preliminary data.</text>
</comment>
<gene>
    <name evidence="4" type="ORF">H4R34_004109</name>
</gene>
<evidence type="ECO:0000256" key="3">
    <source>
        <dbReference type="PROSITE-ProRule" id="PRU00339"/>
    </source>
</evidence>
<reference evidence="4" key="1">
    <citation type="submission" date="2022-07" db="EMBL/GenBank/DDBJ databases">
        <title>Phylogenomic reconstructions and comparative analyses of Kickxellomycotina fungi.</title>
        <authorList>
            <person name="Reynolds N.K."/>
            <person name="Stajich J.E."/>
            <person name="Barry K."/>
            <person name="Grigoriev I.V."/>
            <person name="Crous P."/>
            <person name="Smith M.E."/>
        </authorList>
    </citation>
    <scope>NUCLEOTIDE SEQUENCE</scope>
    <source>
        <strain evidence="4">RSA 567</strain>
    </source>
</reference>
<dbReference type="PANTHER" id="PTHR22767">
    <property type="entry name" value="N-TERMINAL ACETYLTRANSFERASE-RELATED"/>
    <property type="match status" value="1"/>
</dbReference>
<dbReference type="InterPro" id="IPR013105">
    <property type="entry name" value="TPR_2"/>
</dbReference>
<evidence type="ECO:0000313" key="5">
    <source>
        <dbReference type="Proteomes" id="UP001151582"/>
    </source>
</evidence>
<evidence type="ECO:0000256" key="1">
    <source>
        <dbReference type="ARBA" id="ARBA00022737"/>
    </source>
</evidence>
<dbReference type="EMBL" id="JANBQB010000466">
    <property type="protein sequence ID" value="KAJ1976067.1"/>
    <property type="molecule type" value="Genomic_DNA"/>
</dbReference>
<sequence length="195" mass="22282">MTSRRQPAKRGVPEHRALPAKEMGLFKSLLKFYELKQYKKGIKVSDQILKKHPNHGETLCMKGLFYANLDQKDKAVTCAKLGITKDITSHVCWHVFGLIHRADRNYTEAAKCYTQALKFDPNNFQILRDLAVLQTQLRQYDQLVQTRHALLQHQPGNSAYWLALVLAHHLTGKPKSALKVMATFEESIRTSVELG</sequence>
<dbReference type="SUPFAM" id="SSF48452">
    <property type="entry name" value="TPR-like"/>
    <property type="match status" value="1"/>
</dbReference>
<dbReference type="Gene3D" id="1.25.40.1040">
    <property type="match status" value="1"/>
</dbReference>
<accession>A0A9W8B146</accession>
<keyword evidence="5" id="KW-1185">Reference proteome</keyword>
<dbReference type="Pfam" id="PF07719">
    <property type="entry name" value="TPR_2"/>
    <property type="match status" value="1"/>
</dbReference>
<dbReference type="SMART" id="SM00028">
    <property type="entry name" value="TPR"/>
    <property type="match status" value="2"/>
</dbReference>
<dbReference type="PROSITE" id="PS50005">
    <property type="entry name" value="TPR"/>
    <property type="match status" value="1"/>
</dbReference>
<dbReference type="Pfam" id="PF13181">
    <property type="entry name" value="TPR_8"/>
    <property type="match status" value="1"/>
</dbReference>
<evidence type="ECO:0000313" key="4">
    <source>
        <dbReference type="EMBL" id="KAJ1976067.1"/>
    </source>
</evidence>
<proteinExistence type="predicted"/>
<feature type="non-terminal residue" evidence="4">
    <location>
        <position position="195"/>
    </location>
</feature>
<dbReference type="PANTHER" id="PTHR22767:SF2">
    <property type="entry name" value="N(ALPHA)-ACETYLTRANSFERASE 15_16, ISOFORM A"/>
    <property type="match status" value="1"/>
</dbReference>
<dbReference type="AlphaFoldDB" id="A0A9W8B146"/>